<name>A0A2G8S8U7_9APHY</name>
<evidence type="ECO:0000313" key="3">
    <source>
        <dbReference type="EMBL" id="PIL30202.1"/>
    </source>
</evidence>
<accession>A0A2G8S8U7</accession>
<reference evidence="3 4" key="1">
    <citation type="journal article" date="2015" name="Sci. Rep.">
        <title>Chromosome-level genome map provides insights into diverse defense mechanisms in the medicinal fungus Ganoderma sinense.</title>
        <authorList>
            <person name="Zhu Y."/>
            <person name="Xu J."/>
            <person name="Sun C."/>
            <person name="Zhou S."/>
            <person name="Xu H."/>
            <person name="Nelson D.R."/>
            <person name="Qian J."/>
            <person name="Song J."/>
            <person name="Luo H."/>
            <person name="Xiang L."/>
            <person name="Li Y."/>
            <person name="Xu Z."/>
            <person name="Ji A."/>
            <person name="Wang L."/>
            <person name="Lu S."/>
            <person name="Hayward A."/>
            <person name="Sun W."/>
            <person name="Li X."/>
            <person name="Schwartz D.C."/>
            <person name="Wang Y."/>
            <person name="Chen S."/>
        </authorList>
    </citation>
    <scope>NUCLEOTIDE SEQUENCE [LARGE SCALE GENOMIC DNA]</scope>
    <source>
        <strain evidence="3 4">ZZ0214-1</strain>
    </source>
</reference>
<keyword evidence="4" id="KW-1185">Reference proteome</keyword>
<feature type="compositionally biased region" description="Polar residues" evidence="1">
    <location>
        <begin position="573"/>
        <end position="583"/>
    </location>
</feature>
<feature type="compositionally biased region" description="Low complexity" evidence="1">
    <location>
        <begin position="247"/>
        <end position="257"/>
    </location>
</feature>
<dbReference type="AlphaFoldDB" id="A0A2G8S8U7"/>
<evidence type="ECO:0000313" key="4">
    <source>
        <dbReference type="Proteomes" id="UP000230002"/>
    </source>
</evidence>
<feature type="compositionally biased region" description="Low complexity" evidence="1">
    <location>
        <begin position="585"/>
        <end position="596"/>
    </location>
</feature>
<feature type="region of interest" description="Disordered" evidence="1">
    <location>
        <begin position="147"/>
        <end position="330"/>
    </location>
</feature>
<organism evidence="3 4">
    <name type="scientific">Ganoderma sinense ZZ0214-1</name>
    <dbReference type="NCBI Taxonomy" id="1077348"/>
    <lineage>
        <taxon>Eukaryota</taxon>
        <taxon>Fungi</taxon>
        <taxon>Dikarya</taxon>
        <taxon>Basidiomycota</taxon>
        <taxon>Agaricomycotina</taxon>
        <taxon>Agaricomycetes</taxon>
        <taxon>Polyporales</taxon>
        <taxon>Polyporaceae</taxon>
        <taxon>Ganoderma</taxon>
    </lineage>
</organism>
<dbReference type="PANTHER" id="PTHR45725">
    <property type="entry name" value="FORMIN HOMOLOGY 2 FAMILY MEMBER"/>
    <property type="match status" value="1"/>
</dbReference>
<feature type="compositionally biased region" description="Acidic residues" evidence="1">
    <location>
        <begin position="429"/>
        <end position="443"/>
    </location>
</feature>
<feature type="compositionally biased region" description="Basic and acidic residues" evidence="1">
    <location>
        <begin position="397"/>
        <end position="407"/>
    </location>
</feature>
<dbReference type="EMBL" id="AYKW01000016">
    <property type="protein sequence ID" value="PIL30077.1"/>
    <property type="molecule type" value="Genomic_DNA"/>
</dbReference>
<feature type="compositionally biased region" description="Pro residues" evidence="1">
    <location>
        <begin position="609"/>
        <end position="618"/>
    </location>
</feature>
<dbReference type="Proteomes" id="UP000230002">
    <property type="component" value="Unassembled WGS sequence"/>
</dbReference>
<comment type="caution">
    <text evidence="3">The sequence shown here is derived from an EMBL/GenBank/DDBJ whole genome shotgun (WGS) entry which is preliminary data.</text>
</comment>
<evidence type="ECO:0000256" key="1">
    <source>
        <dbReference type="SAM" id="MobiDB-lite"/>
    </source>
</evidence>
<dbReference type="EMBL" id="AYKW01000016">
    <property type="protein sequence ID" value="PIL30202.1"/>
    <property type="molecule type" value="Genomic_DNA"/>
</dbReference>
<feature type="compositionally biased region" description="Low complexity" evidence="1">
    <location>
        <begin position="214"/>
        <end position="239"/>
    </location>
</feature>
<protein>
    <submittedName>
        <fullName evidence="3">Uncharacterized protein</fullName>
    </submittedName>
</protein>
<proteinExistence type="predicted"/>
<sequence>MQGFPLQGFMQGLQPAQVVFTGNPFMPVAPQQYPAVAPMQPQAPPLVQFPGPADQPWFQALVAAVSKAVIKDIEKLNVPAAGPEELSPENEKILIDVLKKGKEDKLTMDRIFQELCKKHGYMENVWMKWFATNIDKLYPKLTLPKANVEQAPRRDDAGGSSRPRSQAAAPPRSVPSNNRPTTTFRFVQEQPHPRSRKVVVENPKPPAGSTQAKPTATSSASGRPARSSGNGSSLGTTSSAKPPPHTSNRARVSAPRSAPSPPAPTAYSANRSRRGGSVRVDHDQTLIPWSDGSVKPSAPRLGSSGSPSSKPQLPRRGAVPQAAGGTESGTKFTDAEKIFFIHWLRWRLREGPLPEKETLFEELEEELPHRPAETWKRHWSNHCAVPDALYINARKRVDAEREQDPSRGESPLTPPPPGAEPSDAASGESEIESDGSSDDEPSEDSTYNSGPAPRRRKQLAAMAPPRNMNMNMNAKAKAKAKTAGRGPSRPLGGVPVTDEDLRAMAQYRFARGGEWEDPSVPHKTFWHGFAHRPENNKRSWDGWNSAARDPKHFVVIERYVKELERRAAASAHTVATPSPNSNLKAAPGPAPVLAAATSLSAPGPQQNRPVPPPPPPPSSSSGNAGAKQLDDAKAATAMPASPWVPQKRAGEVVDDAGGNLKGAGNRNLKEVPPPSKRKKPSWPRDVHPADIVDLTGDSD</sequence>
<dbReference type="InterPro" id="IPR051425">
    <property type="entry name" value="Formin_Homology"/>
</dbReference>
<feature type="compositionally biased region" description="Polar residues" evidence="1">
    <location>
        <begin position="597"/>
        <end position="608"/>
    </location>
</feature>
<feature type="region of interest" description="Disordered" evidence="1">
    <location>
        <begin position="397"/>
        <end position="456"/>
    </location>
</feature>
<gene>
    <name evidence="2" type="ORF">GSI_07654</name>
    <name evidence="3" type="ORF">GSI_07780</name>
</gene>
<dbReference type="OrthoDB" id="2758312at2759"/>
<feature type="compositionally biased region" description="Polar residues" evidence="1">
    <location>
        <begin position="174"/>
        <end position="185"/>
    </location>
</feature>
<feature type="region of interest" description="Disordered" evidence="1">
    <location>
        <begin position="565"/>
        <end position="699"/>
    </location>
</feature>
<evidence type="ECO:0000313" key="2">
    <source>
        <dbReference type="EMBL" id="PIL30077.1"/>
    </source>
</evidence>
<dbReference type="STRING" id="1077348.A0A2G8S8U7"/>